<organism evidence="1">
    <name type="scientific">marine sediment metagenome</name>
    <dbReference type="NCBI Taxonomy" id="412755"/>
    <lineage>
        <taxon>unclassified sequences</taxon>
        <taxon>metagenomes</taxon>
        <taxon>ecological metagenomes</taxon>
    </lineage>
</organism>
<sequence length="75" mass="8636">MHEAEIQYIREALQQAEGDDLYRAELSFRGMTAEAMGEQYGRSGQTRQQILDEYREHAARHTLAVAFFERLVGGM</sequence>
<protein>
    <submittedName>
        <fullName evidence="1">Uncharacterized protein</fullName>
    </submittedName>
</protein>
<proteinExistence type="predicted"/>
<comment type="caution">
    <text evidence="1">The sequence shown here is derived from an EMBL/GenBank/DDBJ whole genome shotgun (WGS) entry which is preliminary data.</text>
</comment>
<name>A0A0F9IT77_9ZZZZ</name>
<dbReference type="AlphaFoldDB" id="A0A0F9IT77"/>
<accession>A0A0F9IT77</accession>
<reference evidence="1" key="1">
    <citation type="journal article" date="2015" name="Nature">
        <title>Complex archaea that bridge the gap between prokaryotes and eukaryotes.</title>
        <authorList>
            <person name="Spang A."/>
            <person name="Saw J.H."/>
            <person name="Jorgensen S.L."/>
            <person name="Zaremba-Niedzwiedzka K."/>
            <person name="Martijn J."/>
            <person name="Lind A.E."/>
            <person name="van Eijk R."/>
            <person name="Schleper C."/>
            <person name="Guy L."/>
            <person name="Ettema T.J."/>
        </authorList>
    </citation>
    <scope>NUCLEOTIDE SEQUENCE</scope>
</reference>
<evidence type="ECO:0000313" key="1">
    <source>
        <dbReference type="EMBL" id="KKM60569.1"/>
    </source>
</evidence>
<gene>
    <name evidence="1" type="ORF">LCGC14_1540550</name>
</gene>
<dbReference type="EMBL" id="LAZR01011654">
    <property type="protein sequence ID" value="KKM60569.1"/>
    <property type="molecule type" value="Genomic_DNA"/>
</dbReference>